<dbReference type="InterPro" id="IPR039356">
    <property type="entry name" value="YfbR/HDDC2"/>
</dbReference>
<dbReference type="OrthoDB" id="9796032at2"/>
<protein>
    <recommendedName>
        <fullName evidence="5">5'-deoxynucleotidase</fullName>
        <ecNumber evidence="5">3.1.3.89</ecNumber>
    </recommendedName>
</protein>
<keyword evidence="6" id="KW-0479">Metal-binding</keyword>
<evidence type="ECO:0000256" key="1">
    <source>
        <dbReference type="ARBA" id="ARBA00001638"/>
    </source>
</evidence>
<organism evidence="10 12">
    <name type="scientific">Thalassovita autumnalis</name>
    <dbReference type="NCBI Taxonomy" id="2072972"/>
    <lineage>
        <taxon>Bacteria</taxon>
        <taxon>Pseudomonadati</taxon>
        <taxon>Pseudomonadota</taxon>
        <taxon>Alphaproteobacteria</taxon>
        <taxon>Rhodobacterales</taxon>
        <taxon>Roseobacteraceae</taxon>
        <taxon>Thalassovita</taxon>
    </lineage>
</organism>
<accession>A0A0P1FD39</accession>
<gene>
    <name evidence="9" type="ORF">TL5118_01465</name>
    <name evidence="10" type="ORF">TL5120_00447</name>
</gene>
<evidence type="ECO:0000259" key="8">
    <source>
        <dbReference type="SMART" id="SM00471"/>
    </source>
</evidence>
<dbReference type="SMART" id="SM00471">
    <property type="entry name" value="HDc"/>
    <property type="match status" value="2"/>
</dbReference>
<dbReference type="PANTHER" id="PTHR11845">
    <property type="entry name" value="5'-DEOXYNUCLEOTIDASE HDDC2"/>
    <property type="match status" value="1"/>
</dbReference>
<dbReference type="GO" id="GO:0002953">
    <property type="term" value="F:5'-deoxynucleotidase activity"/>
    <property type="evidence" value="ECO:0007669"/>
    <property type="project" value="UniProtKB-EC"/>
</dbReference>
<evidence type="ECO:0000256" key="4">
    <source>
        <dbReference type="ARBA" id="ARBA00011738"/>
    </source>
</evidence>
<comment type="catalytic activity">
    <reaction evidence="1">
        <text>a 2'-deoxyribonucleoside 5'-phosphate + H2O = a 2'-deoxyribonucleoside + phosphate</text>
        <dbReference type="Rhea" id="RHEA:36167"/>
        <dbReference type="ChEBI" id="CHEBI:15377"/>
        <dbReference type="ChEBI" id="CHEBI:18274"/>
        <dbReference type="ChEBI" id="CHEBI:43474"/>
        <dbReference type="ChEBI" id="CHEBI:65317"/>
        <dbReference type="EC" id="3.1.3.89"/>
    </reaction>
</comment>
<dbReference type="EMBL" id="CYSB01000025">
    <property type="protein sequence ID" value="CUH65777.1"/>
    <property type="molecule type" value="Genomic_DNA"/>
</dbReference>
<reference evidence="10 12" key="2">
    <citation type="submission" date="2015-09" db="EMBL/GenBank/DDBJ databases">
        <authorList>
            <consortium name="Swine Surveillance"/>
        </authorList>
    </citation>
    <scope>NUCLEOTIDE SEQUENCE [LARGE SCALE GENOMIC DNA]</scope>
    <source>
        <strain evidence="10 12">5120</strain>
    </source>
</reference>
<evidence type="ECO:0000256" key="7">
    <source>
        <dbReference type="ARBA" id="ARBA00022801"/>
    </source>
</evidence>
<comment type="cofactor">
    <cofactor evidence="3">
        <name>Co(2+)</name>
        <dbReference type="ChEBI" id="CHEBI:48828"/>
    </cofactor>
</comment>
<comment type="cofactor">
    <cofactor evidence="2">
        <name>Mn(2+)</name>
        <dbReference type="ChEBI" id="CHEBI:29035"/>
    </cofactor>
</comment>
<dbReference type="InterPro" id="IPR003607">
    <property type="entry name" value="HD/PDEase_dom"/>
</dbReference>
<proteinExistence type="predicted"/>
<dbReference type="Gene3D" id="1.10.3210.10">
    <property type="entry name" value="Hypothetical protein af1432"/>
    <property type="match status" value="2"/>
</dbReference>
<dbReference type="Proteomes" id="UP000051887">
    <property type="component" value="Unassembled WGS sequence"/>
</dbReference>
<dbReference type="EC" id="3.1.3.89" evidence="5"/>
<keyword evidence="11" id="KW-1185">Reference proteome</keyword>
<dbReference type="PANTHER" id="PTHR11845:SF13">
    <property type="entry name" value="5'-DEOXYNUCLEOTIDASE HDDC2"/>
    <property type="match status" value="1"/>
</dbReference>
<comment type="subunit">
    <text evidence="4">Homodimer.</text>
</comment>
<dbReference type="Proteomes" id="UP000051086">
    <property type="component" value="Unassembled WGS sequence"/>
</dbReference>
<reference evidence="9 11" key="1">
    <citation type="submission" date="2015-09" db="EMBL/GenBank/DDBJ databases">
        <authorList>
            <person name="Rodrigo-Torres L."/>
            <person name="Arahal D.R."/>
        </authorList>
    </citation>
    <scope>NUCLEOTIDE SEQUENCE [LARGE SCALE GENOMIC DNA]</scope>
    <source>
        <strain evidence="9 11">CECT 5118</strain>
    </source>
</reference>
<feature type="domain" description="HD/PDEase" evidence="8">
    <location>
        <begin position="32"/>
        <end position="151"/>
    </location>
</feature>
<feature type="domain" description="HD/PDEase" evidence="8">
    <location>
        <begin position="223"/>
        <end position="299"/>
    </location>
</feature>
<sequence length="385" mass="42526">MTPRLDAQMAFLTEACKLKQVDRQSALQDLSRPENSAEHSWHVALYALIMDIPELARAEDRFDAIKMILLHDLVEIDAGDHPIHLDHDAEAVARAEAAAADRLFGLLPADQSAEMRALWDQFEAAETSAARGAKRMDHVQPMLQAANPAAPLPDHIEVVEDNLAKGRAKDLHQDWPAMFAQVRARLDGTALPEGDLSQQLDFLNECDRLKPVYRATRIAGGSRFENSAEHSWHLALYALILAEHAPHAINLDRVITMLLLHDLVEIDAGDAPIFGDYDVAAKEAEELEAAQKLFGRLPAAQGAEMLAIWQEFEANESPDAVFAKSLDRFQAPNQNLASSGGSWVDYNVTYEMFLEKVGHKIANGAPALQDWVAPRVKAFLATLAQ</sequence>
<dbReference type="Pfam" id="PF13023">
    <property type="entry name" value="HD_3"/>
    <property type="match status" value="2"/>
</dbReference>
<dbReference type="EMBL" id="CYSC01000007">
    <property type="protein sequence ID" value="CUH70668.1"/>
    <property type="molecule type" value="Genomic_DNA"/>
</dbReference>
<dbReference type="InterPro" id="IPR006674">
    <property type="entry name" value="HD_domain"/>
</dbReference>
<dbReference type="GO" id="GO:0005737">
    <property type="term" value="C:cytoplasm"/>
    <property type="evidence" value="ECO:0007669"/>
    <property type="project" value="TreeGrafter"/>
</dbReference>
<evidence type="ECO:0000256" key="2">
    <source>
        <dbReference type="ARBA" id="ARBA00001936"/>
    </source>
</evidence>
<evidence type="ECO:0000256" key="6">
    <source>
        <dbReference type="ARBA" id="ARBA00022723"/>
    </source>
</evidence>
<evidence type="ECO:0000313" key="9">
    <source>
        <dbReference type="EMBL" id="CUH65777.1"/>
    </source>
</evidence>
<dbReference type="SUPFAM" id="SSF109604">
    <property type="entry name" value="HD-domain/PDEase-like"/>
    <property type="match status" value="2"/>
</dbReference>
<evidence type="ECO:0000313" key="12">
    <source>
        <dbReference type="Proteomes" id="UP000051887"/>
    </source>
</evidence>
<dbReference type="GO" id="GO:0046872">
    <property type="term" value="F:metal ion binding"/>
    <property type="evidence" value="ECO:0007669"/>
    <property type="project" value="UniProtKB-KW"/>
</dbReference>
<name>A0A0P1FD39_9RHOB</name>
<evidence type="ECO:0000313" key="11">
    <source>
        <dbReference type="Proteomes" id="UP000051086"/>
    </source>
</evidence>
<evidence type="ECO:0000256" key="3">
    <source>
        <dbReference type="ARBA" id="ARBA00001941"/>
    </source>
</evidence>
<evidence type="ECO:0000313" key="10">
    <source>
        <dbReference type="EMBL" id="CUH70668.1"/>
    </source>
</evidence>
<keyword evidence="7" id="KW-0378">Hydrolase</keyword>
<dbReference type="AlphaFoldDB" id="A0A0P1FD39"/>
<dbReference type="RefSeq" id="WP_058241988.1">
    <property type="nucleotide sequence ID" value="NZ_CYSB01000025.1"/>
</dbReference>
<evidence type="ECO:0000256" key="5">
    <source>
        <dbReference type="ARBA" id="ARBA00012964"/>
    </source>
</evidence>